<dbReference type="GO" id="GO:0006816">
    <property type="term" value="P:calcium ion transport"/>
    <property type="evidence" value="ECO:0007669"/>
    <property type="project" value="InterPro"/>
</dbReference>
<evidence type="ECO:0000313" key="9">
    <source>
        <dbReference type="Proteomes" id="UP000008983"/>
    </source>
</evidence>
<evidence type="ECO:0000256" key="1">
    <source>
        <dbReference type="ARBA" id="ARBA00004141"/>
    </source>
</evidence>
<name>G0QQG0_ICHMU</name>
<evidence type="ECO:0000256" key="3">
    <source>
        <dbReference type="ARBA" id="ARBA00022989"/>
    </source>
</evidence>
<evidence type="ECO:0000313" key="8">
    <source>
        <dbReference type="EMBL" id="EGR32545.1"/>
    </source>
</evidence>
<dbReference type="InParanoid" id="G0QQG0"/>
<dbReference type="GeneID" id="14908708"/>
<evidence type="ECO:0000256" key="5">
    <source>
        <dbReference type="SAM" id="Phobius"/>
    </source>
</evidence>
<dbReference type="STRING" id="857967.G0QQG0"/>
<keyword evidence="2 5" id="KW-0812">Transmembrane</keyword>
<organism evidence="8 9">
    <name type="scientific">Ichthyophthirius multifiliis</name>
    <name type="common">White spot disease agent</name>
    <name type="synonym">Ich</name>
    <dbReference type="NCBI Taxonomy" id="5932"/>
    <lineage>
        <taxon>Eukaryota</taxon>
        <taxon>Sar</taxon>
        <taxon>Alveolata</taxon>
        <taxon>Ciliophora</taxon>
        <taxon>Intramacronucleata</taxon>
        <taxon>Oligohymenophorea</taxon>
        <taxon>Hymenostomatida</taxon>
        <taxon>Ophryoglenina</taxon>
        <taxon>Ichthyophthirius</taxon>
    </lineage>
</organism>
<feature type="transmembrane region" description="Helical" evidence="5">
    <location>
        <begin position="856"/>
        <end position="879"/>
    </location>
</feature>
<evidence type="ECO:0000256" key="4">
    <source>
        <dbReference type="ARBA" id="ARBA00023136"/>
    </source>
</evidence>
<gene>
    <name evidence="8" type="ORF">IMG5_078330</name>
</gene>
<dbReference type="InterPro" id="IPR013662">
    <property type="entry name" value="RIH_assoc-dom"/>
</dbReference>
<proteinExistence type="predicted"/>
<feature type="domain" description="Ion transport" evidence="6">
    <location>
        <begin position="764"/>
        <end position="1015"/>
    </location>
</feature>
<dbReference type="GO" id="GO:0005216">
    <property type="term" value="F:monoatomic ion channel activity"/>
    <property type="evidence" value="ECO:0007669"/>
    <property type="project" value="InterPro"/>
</dbReference>
<feature type="transmembrane region" description="Helical" evidence="5">
    <location>
        <begin position="794"/>
        <end position="813"/>
    </location>
</feature>
<keyword evidence="9" id="KW-1185">Reference proteome</keyword>
<evidence type="ECO:0000259" key="6">
    <source>
        <dbReference type="Pfam" id="PF00520"/>
    </source>
</evidence>
<reference evidence="8 9" key="1">
    <citation type="submission" date="2011-07" db="EMBL/GenBank/DDBJ databases">
        <authorList>
            <person name="Coyne R."/>
            <person name="Brami D."/>
            <person name="Johnson J."/>
            <person name="Hostetler J."/>
            <person name="Hannick L."/>
            <person name="Clark T."/>
            <person name="Cassidy-Hanley D."/>
            <person name="Inman J."/>
        </authorList>
    </citation>
    <scope>NUCLEOTIDE SEQUENCE [LARGE SCALE GENOMIC DNA]</scope>
    <source>
        <strain evidence="8 9">G5</strain>
    </source>
</reference>
<feature type="domain" description="RyR/IP3R Homology associated" evidence="7">
    <location>
        <begin position="379"/>
        <end position="478"/>
    </location>
</feature>
<comment type="subcellular location">
    <subcellularLocation>
        <location evidence="1">Membrane</location>
        <topology evidence="1">Multi-pass membrane protein</topology>
    </subcellularLocation>
</comment>
<evidence type="ECO:0000256" key="2">
    <source>
        <dbReference type="ARBA" id="ARBA00022692"/>
    </source>
</evidence>
<dbReference type="eggNOG" id="KOG3533">
    <property type="taxonomic scope" value="Eukaryota"/>
</dbReference>
<dbReference type="RefSeq" id="XP_004036531.1">
    <property type="nucleotide sequence ID" value="XM_004036483.1"/>
</dbReference>
<protein>
    <recommendedName>
        <fullName evidence="10">MIR domain protein</fullName>
    </recommendedName>
</protein>
<dbReference type="PANTHER" id="PTHR13715:SF99">
    <property type="entry name" value="INOSITOL 1,4,5-TRISPHOSPHATE RECEPTOR-LIKE PROTEIN A"/>
    <property type="match status" value="1"/>
</dbReference>
<dbReference type="PANTHER" id="PTHR13715">
    <property type="entry name" value="RYANODINE RECEPTOR AND IP3 RECEPTOR"/>
    <property type="match status" value="1"/>
</dbReference>
<dbReference type="OrthoDB" id="300855at2759"/>
<evidence type="ECO:0000259" key="7">
    <source>
        <dbReference type="Pfam" id="PF08454"/>
    </source>
</evidence>
<sequence>MIKSDILNIFEIENCYSTQRYQVCISYLQMYEFYIIDSIFPAISIYLQNLPDIPSNQQHDLCNNIQVKDFFFKQYIFFQIQIYLKNISQIIYEYWDESILNKKKTLDKNINSILEINQKQSSLQFNCEKVRRLYSQKIQQKLSIQKQLKKKMIENHSIIMKKLAYKQYKIGQNIINSQIQNQKQTVQIIFDQIFIEQEHNIELEQLIYLLITIRMQDKYKFRSIIQSFIAVLSCDQIQTNTRMNSMKILRKISNFKQDLETNQSIQKDLISMGFLDFLCNIIIVEQDTQMKLEYIKCLIDFIEEGNKDIQESLYQYLLQDKENSFLVEINRYLQTNFNYFKEYVKSQKEKTKNMSFISNNSHQDVNSQFHFKKIIFVKLDICVKILELLRLSTENHYYPMQCFLKQQINEDGSIKNNNINMLLILTDIFGKYSLIIQDDNLQMGIKILDTLIEWIQGPCEQNQLFLCNTNLLENLEDLQYDINSRNKMSVFKTEFNQKIMLILRNLYDINQDPYIINKISLYIDPTLMIEKIAFNYKLYNEYMKKISNFHQGLRIFLANSEIKNNQDIIINNQNQFQSLCSEDEKLFLKNSTLYKPETIDFDLKNQNKNTSKTYNNAMLYEKANLIITEAFETYMLLKNQKFLDKSFKQKYNYSLEQLLNQNNSQEHEIRNALIFMQINTCSIEIVNQKNNLQKIYFRKHPITKYLSTITMNKFIQNVNREGSTEKINGLLSQKENFLNEMEQFLKLNALGLYFNLSYLALFRNINFTITLLINLTLLIEIFEYENNSQNIQNIFQLLNLIISIAVFIVWNIFQMPLEYKIIQNKFFKLKMDRQNIIIKILFISYEIILNTNSVYLLVYILFSLCGMIINKFFYSLLLLDIIQRSTVLQNVTKAITQNIIQLVMTVVLGIVVIYIYAMLAYFIPSIKDSLIYYGDDKTLPICKNAKDCLLIFLDMGLRNGGGIGDVFLYPSPEQGNDEYISRLFFDLSFFIFIIIILLNIIFGIIIDSFAELRDAKRFQDQDRKNKCFICNIERSEFENKGISFSKHQNKQHNVWNYLFYLIHLKIKNQSDYDGTETYVYEKYIQQDISWFPINQSLKL</sequence>
<dbReference type="InterPro" id="IPR015925">
    <property type="entry name" value="Ryanodine_IP3_receptor"/>
</dbReference>
<dbReference type="GO" id="GO:0016020">
    <property type="term" value="C:membrane"/>
    <property type="evidence" value="ECO:0007669"/>
    <property type="project" value="UniProtKB-SubCell"/>
</dbReference>
<dbReference type="Pfam" id="PF00520">
    <property type="entry name" value="Ion_trans"/>
    <property type="match status" value="1"/>
</dbReference>
<keyword evidence="3 5" id="KW-1133">Transmembrane helix</keyword>
<keyword evidence="4 5" id="KW-0472">Membrane</keyword>
<evidence type="ECO:0008006" key="10">
    <source>
        <dbReference type="Google" id="ProtNLM"/>
    </source>
</evidence>
<dbReference type="OMA" id="SIMELIC"/>
<dbReference type="Pfam" id="PF08454">
    <property type="entry name" value="RIH_assoc"/>
    <property type="match status" value="1"/>
</dbReference>
<dbReference type="Proteomes" id="UP000008983">
    <property type="component" value="Unassembled WGS sequence"/>
</dbReference>
<dbReference type="AlphaFoldDB" id="G0QQG0"/>
<feature type="transmembrane region" description="Helical" evidence="5">
    <location>
        <begin position="899"/>
        <end position="923"/>
    </location>
</feature>
<feature type="transmembrane region" description="Helical" evidence="5">
    <location>
        <begin position="987"/>
        <end position="1010"/>
    </location>
</feature>
<dbReference type="InterPro" id="IPR005821">
    <property type="entry name" value="Ion_trans_dom"/>
</dbReference>
<dbReference type="EMBL" id="GL983631">
    <property type="protein sequence ID" value="EGR32545.1"/>
    <property type="molecule type" value="Genomic_DNA"/>
</dbReference>
<accession>G0QQG0</accession>